<keyword evidence="2" id="KW-0449">Lipoprotein</keyword>
<dbReference type="EMBL" id="JACBZR010000001">
    <property type="protein sequence ID" value="NYI76721.1"/>
    <property type="molecule type" value="Genomic_DNA"/>
</dbReference>
<dbReference type="Pfam" id="PF09489">
    <property type="entry name" value="CbtB"/>
    <property type="match status" value="1"/>
</dbReference>
<keyword evidence="1" id="KW-0472">Membrane</keyword>
<reference evidence="2 3" key="1">
    <citation type="submission" date="2020-07" db="EMBL/GenBank/DDBJ databases">
        <title>Sequencing the genomes of 1000 actinobacteria strains.</title>
        <authorList>
            <person name="Klenk H.-P."/>
        </authorList>
    </citation>
    <scope>NUCLEOTIDE SEQUENCE [LARGE SCALE GENOMIC DNA]</scope>
    <source>
        <strain evidence="2 3">DSM 26487</strain>
    </source>
</reference>
<keyword evidence="3" id="KW-1185">Reference proteome</keyword>
<evidence type="ECO:0000256" key="1">
    <source>
        <dbReference type="SAM" id="Phobius"/>
    </source>
</evidence>
<dbReference type="RefSeq" id="WP_179657338.1">
    <property type="nucleotide sequence ID" value="NZ_JACBZR010000001.1"/>
</dbReference>
<name>A0A7Z0DJE8_9ACTN</name>
<keyword evidence="1" id="KW-0812">Transmembrane</keyword>
<comment type="caution">
    <text evidence="2">The sequence shown here is derived from an EMBL/GenBank/DDBJ whole genome shotgun (WGS) entry which is preliminary data.</text>
</comment>
<dbReference type="InterPro" id="IPR012667">
    <property type="entry name" value="CbtB_put"/>
</dbReference>
<feature type="transmembrane region" description="Helical" evidence="1">
    <location>
        <begin position="12"/>
        <end position="34"/>
    </location>
</feature>
<sequence>MATENTASLGGNLTATAMALALAAVALFSVLFLLQENGAVIGADNGMWLHEVTHDARHALGVPCH</sequence>
<accession>A0A7Z0DJE8</accession>
<proteinExistence type="predicted"/>
<evidence type="ECO:0000313" key="2">
    <source>
        <dbReference type="EMBL" id="NYI76721.1"/>
    </source>
</evidence>
<gene>
    <name evidence="2" type="ORF">BJ988_001369</name>
</gene>
<evidence type="ECO:0000313" key="3">
    <source>
        <dbReference type="Proteomes" id="UP000564496"/>
    </source>
</evidence>
<keyword evidence="1" id="KW-1133">Transmembrane helix</keyword>
<protein>
    <submittedName>
        <fullName evidence="2">Putative lipoprotein with Yx(FWY)xxD motif</fullName>
    </submittedName>
</protein>
<dbReference type="Proteomes" id="UP000564496">
    <property type="component" value="Unassembled WGS sequence"/>
</dbReference>
<organism evidence="2 3">
    <name type="scientific">Nocardioides panzhihuensis</name>
    <dbReference type="NCBI Taxonomy" id="860243"/>
    <lineage>
        <taxon>Bacteria</taxon>
        <taxon>Bacillati</taxon>
        <taxon>Actinomycetota</taxon>
        <taxon>Actinomycetes</taxon>
        <taxon>Propionibacteriales</taxon>
        <taxon>Nocardioidaceae</taxon>
        <taxon>Nocardioides</taxon>
    </lineage>
</organism>
<dbReference type="AlphaFoldDB" id="A0A7Z0DJE8"/>